<feature type="domain" description="Signal transduction histidine kinase internal region" evidence="3">
    <location>
        <begin position="333"/>
        <end position="409"/>
    </location>
</feature>
<keyword evidence="1" id="KW-0472">Membrane</keyword>
<keyword evidence="1" id="KW-0812">Transmembrane</keyword>
<dbReference type="Proteomes" id="UP000451233">
    <property type="component" value="Unassembled WGS sequence"/>
</dbReference>
<feature type="transmembrane region" description="Helical" evidence="1">
    <location>
        <begin position="295"/>
        <end position="318"/>
    </location>
</feature>
<evidence type="ECO:0000313" key="4">
    <source>
        <dbReference type="EMBL" id="MXV15040.1"/>
    </source>
</evidence>
<dbReference type="Gene3D" id="3.30.565.10">
    <property type="entry name" value="Histidine kinase-like ATPase, C-terminal domain"/>
    <property type="match status" value="1"/>
</dbReference>
<evidence type="ECO:0000259" key="3">
    <source>
        <dbReference type="Pfam" id="PF06580"/>
    </source>
</evidence>
<evidence type="ECO:0000256" key="2">
    <source>
        <dbReference type="SAM" id="SignalP"/>
    </source>
</evidence>
<sequence length="527" mass="59613">MHFQSFRYPMLLMLLARVLPVTGQTYFPTGGVPLKITVNGFRQDTSLTARYYADPAITGGVYRGKTSVMIFSGPRISMTLTDRDGARDKVMRASTDVQLARSEDSRYYYRVFDKFNRELTGSTVSNFTNRKDKARIIRQRGLIVDTSIQENEPLRVNFYRSATDTLVSSYYLERIRLPLLVKGYRTYRPGEVIAEKDTSSFVPVKEEQEIVVSPGEPVRLFFRKPAGLWDDLLLSYHLTQNGTNGTIDGKGRNDVVLQNLEPNSAYTLLIWYTFQKNVKVNLYVRVKPYWYQTTLFYVILGGAILALLIGALLAATVYRLRAAQTRQLKTEQQLFSLQAQLNPHFVFNALGSIQGLINAGNADRANHYLTEFSSLLRSTLRTSGRLYNPLDLELEILRTYLELEQLRFGFKWAIITDPALSVSEIDVPNLFMQPLVENAVKHGISVNGSEGTLTIAISRQGATLSVAISDNGLGFTEEVYPGYGIRLTRDRIRLINQLEKERSVSLTFVNREGTHALLTFANWIASS</sequence>
<keyword evidence="5" id="KW-1185">Reference proteome</keyword>
<dbReference type="EMBL" id="WVHS01000002">
    <property type="protein sequence ID" value="MXV15040.1"/>
    <property type="molecule type" value="Genomic_DNA"/>
</dbReference>
<gene>
    <name evidence="4" type="ORF">GS398_06995</name>
</gene>
<dbReference type="GO" id="GO:0000155">
    <property type="term" value="F:phosphorelay sensor kinase activity"/>
    <property type="evidence" value="ECO:0007669"/>
    <property type="project" value="InterPro"/>
</dbReference>
<dbReference type="InterPro" id="IPR036890">
    <property type="entry name" value="HATPase_C_sf"/>
</dbReference>
<name>A0A7K1XVN0_9SPHI</name>
<proteinExistence type="predicted"/>
<organism evidence="4 5">
    <name type="scientific">Hufsiella ginkgonis</name>
    <dbReference type="NCBI Taxonomy" id="2695274"/>
    <lineage>
        <taxon>Bacteria</taxon>
        <taxon>Pseudomonadati</taxon>
        <taxon>Bacteroidota</taxon>
        <taxon>Sphingobacteriia</taxon>
        <taxon>Sphingobacteriales</taxon>
        <taxon>Sphingobacteriaceae</taxon>
        <taxon>Hufsiella</taxon>
    </lineage>
</organism>
<feature type="chain" id="PRO_5029581586" description="Signal transduction histidine kinase internal region domain-containing protein" evidence="2">
    <location>
        <begin position="24"/>
        <end position="527"/>
    </location>
</feature>
<dbReference type="InterPro" id="IPR050640">
    <property type="entry name" value="Bact_2-comp_sensor_kinase"/>
</dbReference>
<feature type="signal peptide" evidence="2">
    <location>
        <begin position="1"/>
        <end position="23"/>
    </location>
</feature>
<evidence type="ECO:0000256" key="1">
    <source>
        <dbReference type="SAM" id="Phobius"/>
    </source>
</evidence>
<dbReference type="SUPFAM" id="SSF55874">
    <property type="entry name" value="ATPase domain of HSP90 chaperone/DNA topoisomerase II/histidine kinase"/>
    <property type="match status" value="1"/>
</dbReference>
<comment type="caution">
    <text evidence="4">The sequence shown here is derived from an EMBL/GenBank/DDBJ whole genome shotgun (WGS) entry which is preliminary data.</text>
</comment>
<keyword evidence="2" id="KW-0732">Signal</keyword>
<protein>
    <recommendedName>
        <fullName evidence="3">Signal transduction histidine kinase internal region domain-containing protein</fullName>
    </recommendedName>
</protein>
<dbReference type="RefSeq" id="WP_160906061.1">
    <property type="nucleotide sequence ID" value="NZ_WVHS01000002.1"/>
</dbReference>
<dbReference type="InterPro" id="IPR010559">
    <property type="entry name" value="Sig_transdc_His_kin_internal"/>
</dbReference>
<reference evidence="4 5" key="1">
    <citation type="submission" date="2019-11" db="EMBL/GenBank/DDBJ databases">
        <title>Pedobacter sp. HMF7056 Genome sequencing and assembly.</title>
        <authorList>
            <person name="Kang H."/>
            <person name="Kim H."/>
            <person name="Joh K."/>
        </authorList>
    </citation>
    <scope>NUCLEOTIDE SEQUENCE [LARGE SCALE GENOMIC DNA]</scope>
    <source>
        <strain evidence="4 5">HMF7056</strain>
    </source>
</reference>
<dbReference type="AlphaFoldDB" id="A0A7K1XVN0"/>
<keyword evidence="1" id="KW-1133">Transmembrane helix</keyword>
<dbReference type="Pfam" id="PF06580">
    <property type="entry name" value="His_kinase"/>
    <property type="match status" value="1"/>
</dbReference>
<evidence type="ECO:0000313" key="5">
    <source>
        <dbReference type="Proteomes" id="UP000451233"/>
    </source>
</evidence>
<accession>A0A7K1XVN0</accession>
<dbReference type="PANTHER" id="PTHR34220">
    <property type="entry name" value="SENSOR HISTIDINE KINASE YPDA"/>
    <property type="match status" value="1"/>
</dbReference>
<dbReference type="PANTHER" id="PTHR34220:SF7">
    <property type="entry name" value="SENSOR HISTIDINE KINASE YPDA"/>
    <property type="match status" value="1"/>
</dbReference>
<dbReference type="GO" id="GO:0016020">
    <property type="term" value="C:membrane"/>
    <property type="evidence" value="ECO:0007669"/>
    <property type="project" value="InterPro"/>
</dbReference>